<organism evidence="2 3">
    <name type="scientific">Nonomuraea angiospora</name>
    <dbReference type="NCBI Taxonomy" id="46172"/>
    <lineage>
        <taxon>Bacteria</taxon>
        <taxon>Bacillati</taxon>
        <taxon>Actinomycetota</taxon>
        <taxon>Actinomycetes</taxon>
        <taxon>Streptosporangiales</taxon>
        <taxon>Streptosporangiaceae</taxon>
        <taxon>Nonomuraea</taxon>
    </lineage>
</organism>
<feature type="compositionally biased region" description="Low complexity" evidence="1">
    <location>
        <begin position="1"/>
        <end position="21"/>
    </location>
</feature>
<comment type="caution">
    <text evidence="2">The sequence shown here is derived from an EMBL/GenBank/DDBJ whole genome shotgun (WGS) entry which is preliminary data.</text>
</comment>
<protein>
    <submittedName>
        <fullName evidence="2">Uncharacterized protein</fullName>
    </submittedName>
</protein>
<reference evidence="2 3" key="1">
    <citation type="submission" date="2020-10" db="EMBL/GenBank/DDBJ databases">
        <title>Sequencing the genomes of 1000 actinobacteria strains.</title>
        <authorList>
            <person name="Klenk H.-P."/>
        </authorList>
    </citation>
    <scope>NUCLEOTIDE SEQUENCE [LARGE SCALE GENOMIC DNA]</scope>
    <source>
        <strain evidence="2 3">DSM 43173</strain>
    </source>
</reference>
<feature type="region of interest" description="Disordered" evidence="1">
    <location>
        <begin position="1"/>
        <end position="28"/>
    </location>
</feature>
<sequence>MRWAASSTAGDGSGSGSAASTPRSLIIA</sequence>
<evidence type="ECO:0000313" key="3">
    <source>
        <dbReference type="Proteomes" id="UP000633509"/>
    </source>
</evidence>
<proteinExistence type="predicted"/>
<evidence type="ECO:0000256" key="1">
    <source>
        <dbReference type="SAM" id="MobiDB-lite"/>
    </source>
</evidence>
<name>A0ABR9LPW3_9ACTN</name>
<dbReference type="EMBL" id="JADBEK010000001">
    <property type="protein sequence ID" value="MBE1582697.1"/>
    <property type="molecule type" value="Genomic_DNA"/>
</dbReference>
<accession>A0ABR9LPW3</accession>
<dbReference type="Proteomes" id="UP000633509">
    <property type="component" value="Unassembled WGS sequence"/>
</dbReference>
<keyword evidence="3" id="KW-1185">Reference proteome</keyword>
<evidence type="ECO:0000313" key="2">
    <source>
        <dbReference type="EMBL" id="MBE1582697.1"/>
    </source>
</evidence>
<gene>
    <name evidence="2" type="ORF">H4W80_000955</name>
</gene>